<evidence type="ECO:0000313" key="8">
    <source>
        <dbReference type="Proteomes" id="UP000320095"/>
    </source>
</evidence>
<evidence type="ECO:0000256" key="6">
    <source>
        <dbReference type="SAM" id="Phobius"/>
    </source>
</evidence>
<feature type="transmembrane region" description="Helical" evidence="6">
    <location>
        <begin position="302"/>
        <end position="328"/>
    </location>
</feature>
<organism evidence="7 8">
    <name type="scientific">Mycolicibacterium hodleri</name>
    <dbReference type="NCBI Taxonomy" id="49897"/>
    <lineage>
        <taxon>Bacteria</taxon>
        <taxon>Bacillati</taxon>
        <taxon>Actinomycetota</taxon>
        <taxon>Actinomycetes</taxon>
        <taxon>Mycobacteriales</taxon>
        <taxon>Mycobacteriaceae</taxon>
        <taxon>Mycolicibacterium</taxon>
    </lineage>
</organism>
<gene>
    <name evidence="7" type="ORF">EAH80_13970</name>
</gene>
<keyword evidence="8" id="KW-1185">Reference proteome</keyword>
<feature type="transmembrane region" description="Helical" evidence="6">
    <location>
        <begin position="375"/>
        <end position="398"/>
    </location>
</feature>
<evidence type="ECO:0000313" key="7">
    <source>
        <dbReference type="EMBL" id="TPG34612.1"/>
    </source>
</evidence>
<sequence length="491" mass="52010">MTELSRNSTAAPVESPSRLSRGFSFRSALALAFADVSPIAAVYAIFTLGLFAAGPKFFWAFPVVLIGQLLVAGVFGELSSRWPYAGSVYQWSRHVRGTTAGWAAAWAYMWGLTIALGTLSYAASGFLLQIFGITEPSRWLTVGVAVGIIALGTAVNVVGRQFLKVMVIASITCEVIGSVGLGIVLLVFYRENPFSALFSSAGLPDAATWTSGPMLLAVAFVGWSFLGFEAAGSVAEEVDDPERNVPKAIILGLLLVGLVVMFSSAALILAIPNLDEVVAAQSGDVVADTLTAHLGAGVTKPLLAMFVIGFISSFLAVQAAVSRCIWGAARDRSLPGSKVLGRLAGPERLPVNAIALTAIVAIVFILLAGSQFYNILVNFNIIGFYIAFGVPVIGAAIARLTGKWKPGPFNLGRWGAPVTYLASVWIVFETVNVAWPRTQPGQPWFINWASVLTTAVLGVVGVAIYLTVRRNIEAPVGQRFAEEADRAVPEN</sequence>
<keyword evidence="3 6" id="KW-0812">Transmembrane</keyword>
<dbReference type="EMBL" id="RCZG01000004">
    <property type="protein sequence ID" value="TPG34612.1"/>
    <property type="molecule type" value="Genomic_DNA"/>
</dbReference>
<proteinExistence type="predicted"/>
<dbReference type="PANTHER" id="PTHR45649">
    <property type="entry name" value="AMINO-ACID PERMEASE BAT1"/>
    <property type="match status" value="1"/>
</dbReference>
<comment type="caution">
    <text evidence="7">The sequence shown here is derived from an EMBL/GenBank/DDBJ whole genome shotgun (WGS) entry which is preliminary data.</text>
</comment>
<feature type="transmembrane region" description="Helical" evidence="6">
    <location>
        <begin position="209"/>
        <end position="228"/>
    </location>
</feature>
<feature type="transmembrane region" description="Helical" evidence="6">
    <location>
        <begin position="448"/>
        <end position="468"/>
    </location>
</feature>
<feature type="transmembrane region" description="Helical" evidence="6">
    <location>
        <begin position="28"/>
        <end position="51"/>
    </location>
</feature>
<evidence type="ECO:0000256" key="1">
    <source>
        <dbReference type="ARBA" id="ARBA00004141"/>
    </source>
</evidence>
<feature type="transmembrane region" description="Helical" evidence="6">
    <location>
        <begin position="99"/>
        <end position="119"/>
    </location>
</feature>
<dbReference type="GO" id="GO:0022857">
    <property type="term" value="F:transmembrane transporter activity"/>
    <property type="evidence" value="ECO:0007669"/>
    <property type="project" value="InterPro"/>
</dbReference>
<dbReference type="GO" id="GO:0016020">
    <property type="term" value="C:membrane"/>
    <property type="evidence" value="ECO:0007669"/>
    <property type="project" value="UniProtKB-SubCell"/>
</dbReference>
<keyword evidence="4 6" id="KW-1133">Transmembrane helix</keyword>
<dbReference type="PANTHER" id="PTHR45649:SF26">
    <property type="entry name" value="OS04G0435100 PROTEIN"/>
    <property type="match status" value="1"/>
</dbReference>
<dbReference type="Pfam" id="PF13520">
    <property type="entry name" value="AA_permease_2"/>
    <property type="match status" value="1"/>
</dbReference>
<dbReference type="AlphaFoldDB" id="A0A502ECD0"/>
<feature type="transmembrane region" description="Helical" evidence="6">
    <location>
        <begin position="410"/>
        <end position="428"/>
    </location>
</feature>
<evidence type="ECO:0000256" key="2">
    <source>
        <dbReference type="ARBA" id="ARBA00022448"/>
    </source>
</evidence>
<keyword evidence="2" id="KW-0813">Transport</keyword>
<evidence type="ECO:0000256" key="4">
    <source>
        <dbReference type="ARBA" id="ARBA00022989"/>
    </source>
</evidence>
<protein>
    <submittedName>
        <fullName evidence="7">Amino acid permease</fullName>
    </submittedName>
</protein>
<dbReference type="OrthoDB" id="8274074at2"/>
<dbReference type="PIRSF" id="PIRSF006060">
    <property type="entry name" value="AA_transporter"/>
    <property type="match status" value="1"/>
</dbReference>
<name>A0A502ECD0_9MYCO</name>
<dbReference type="RefSeq" id="WP_140691647.1">
    <property type="nucleotide sequence ID" value="NZ_RCZG01000004.1"/>
</dbReference>
<feature type="transmembrane region" description="Helical" evidence="6">
    <location>
        <begin position="249"/>
        <end position="271"/>
    </location>
</feature>
<feature type="transmembrane region" description="Helical" evidence="6">
    <location>
        <begin position="139"/>
        <end position="158"/>
    </location>
</feature>
<comment type="subcellular location">
    <subcellularLocation>
        <location evidence="1">Membrane</location>
        <topology evidence="1">Multi-pass membrane protein</topology>
    </subcellularLocation>
</comment>
<keyword evidence="5 6" id="KW-0472">Membrane</keyword>
<evidence type="ECO:0000256" key="5">
    <source>
        <dbReference type="ARBA" id="ARBA00023136"/>
    </source>
</evidence>
<dbReference type="InterPro" id="IPR002293">
    <property type="entry name" value="AA/rel_permease1"/>
</dbReference>
<evidence type="ECO:0000256" key="3">
    <source>
        <dbReference type="ARBA" id="ARBA00022692"/>
    </source>
</evidence>
<feature type="transmembrane region" description="Helical" evidence="6">
    <location>
        <begin position="165"/>
        <end position="189"/>
    </location>
</feature>
<dbReference type="Gene3D" id="1.20.1740.10">
    <property type="entry name" value="Amino acid/polyamine transporter I"/>
    <property type="match status" value="1"/>
</dbReference>
<reference evidence="7 8" key="1">
    <citation type="journal article" date="2019" name="Environ. Microbiol.">
        <title>Species interactions and distinct microbial communities in high Arctic permafrost affected cryosols are associated with the CH4 and CO2 gas fluxes.</title>
        <authorList>
            <person name="Altshuler I."/>
            <person name="Hamel J."/>
            <person name="Turney S."/>
            <person name="Magnuson E."/>
            <person name="Levesque R."/>
            <person name="Greer C."/>
            <person name="Whyte L.G."/>
        </authorList>
    </citation>
    <scope>NUCLEOTIDE SEQUENCE [LARGE SCALE GENOMIC DNA]</scope>
    <source>
        <strain evidence="7 8">S5.20</strain>
    </source>
</reference>
<dbReference type="Proteomes" id="UP000320095">
    <property type="component" value="Unassembled WGS sequence"/>
</dbReference>
<accession>A0A502ECD0</accession>
<feature type="transmembrane region" description="Helical" evidence="6">
    <location>
        <begin position="57"/>
        <end position="78"/>
    </location>
</feature>
<feature type="transmembrane region" description="Helical" evidence="6">
    <location>
        <begin position="349"/>
        <end position="369"/>
    </location>
</feature>